<gene>
    <name evidence="1" type="ORF">QG37_07206</name>
</gene>
<sequence>MHGEYIRGRNRKNAHLNKKKKKKYIEVTSTNRFLFFPAAIFFPMEYTQTSNDFSPTRDQESFKAWLLG</sequence>
<reference evidence="2" key="1">
    <citation type="journal article" date="2015" name="BMC Genomics">
        <title>Draft genome of a commonly misdiagnosed multidrug resistant pathogen Candida auris.</title>
        <authorList>
            <person name="Chatterjee S."/>
            <person name="Alampalli S.V."/>
            <person name="Nageshan R.K."/>
            <person name="Chettiar S.T."/>
            <person name="Joshi S."/>
            <person name="Tatu U.S."/>
        </authorList>
    </citation>
    <scope>NUCLEOTIDE SEQUENCE [LARGE SCALE GENOMIC DNA]</scope>
    <source>
        <strain evidence="2">6684</strain>
    </source>
</reference>
<evidence type="ECO:0000313" key="1">
    <source>
        <dbReference type="EMBL" id="KND96469.1"/>
    </source>
</evidence>
<dbReference type="Proteomes" id="UP000037122">
    <property type="component" value="Unassembled WGS sequence"/>
</dbReference>
<protein>
    <submittedName>
        <fullName evidence="1">Uncharacterized protein</fullName>
    </submittedName>
</protein>
<dbReference type="EMBL" id="LGST01000055">
    <property type="protein sequence ID" value="KND96469.1"/>
    <property type="molecule type" value="Genomic_DNA"/>
</dbReference>
<accession>A0A0L0NR21</accession>
<proteinExistence type="predicted"/>
<organism evidence="1 2">
    <name type="scientific">Candidozyma auris</name>
    <name type="common">Yeast</name>
    <name type="synonym">Candida auris</name>
    <dbReference type="NCBI Taxonomy" id="498019"/>
    <lineage>
        <taxon>Eukaryota</taxon>
        <taxon>Fungi</taxon>
        <taxon>Dikarya</taxon>
        <taxon>Ascomycota</taxon>
        <taxon>Saccharomycotina</taxon>
        <taxon>Pichiomycetes</taxon>
        <taxon>Metschnikowiaceae</taxon>
        <taxon>Candidozyma</taxon>
    </lineage>
</organism>
<evidence type="ECO:0000313" key="2">
    <source>
        <dbReference type="Proteomes" id="UP000037122"/>
    </source>
</evidence>
<dbReference type="AlphaFoldDB" id="A0A0L0NR21"/>
<comment type="caution">
    <text evidence="1">The sequence shown here is derived from an EMBL/GenBank/DDBJ whole genome shotgun (WGS) entry which is preliminary data.</text>
</comment>
<name>A0A0L0NR21_CANAR</name>
<dbReference type="VEuPathDB" id="FungiDB:QG37_07206"/>